<dbReference type="AlphaFoldDB" id="A0AAP2Z1X6"/>
<dbReference type="RefSeq" id="WP_338004906.1">
    <property type="nucleotide sequence ID" value="NZ_JAOPKA010000012.1"/>
</dbReference>
<keyword evidence="1" id="KW-1133">Transmembrane helix</keyword>
<feature type="transmembrane region" description="Helical" evidence="1">
    <location>
        <begin position="216"/>
        <end position="239"/>
    </location>
</feature>
<feature type="transmembrane region" description="Helical" evidence="1">
    <location>
        <begin position="183"/>
        <end position="204"/>
    </location>
</feature>
<feature type="domain" description="DUF8147" evidence="2">
    <location>
        <begin position="151"/>
        <end position="236"/>
    </location>
</feature>
<feature type="transmembrane region" description="Helical" evidence="1">
    <location>
        <begin position="96"/>
        <end position="121"/>
    </location>
</feature>
<feature type="transmembrane region" description="Helical" evidence="1">
    <location>
        <begin position="151"/>
        <end position="171"/>
    </location>
</feature>
<dbReference type="Proteomes" id="UP001321018">
    <property type="component" value="Unassembled WGS sequence"/>
</dbReference>
<keyword evidence="1" id="KW-0812">Transmembrane</keyword>
<dbReference type="Pfam" id="PF26472">
    <property type="entry name" value="DUF8147"/>
    <property type="match status" value="1"/>
</dbReference>
<dbReference type="InterPro" id="IPR040493">
    <property type="entry name" value="DUF5518"/>
</dbReference>
<dbReference type="InterPro" id="IPR058460">
    <property type="entry name" value="DUF8147"/>
</dbReference>
<comment type="caution">
    <text evidence="3">The sequence shown here is derived from an EMBL/GenBank/DDBJ whole genome shotgun (WGS) entry which is preliminary data.</text>
</comment>
<gene>
    <name evidence="3" type="ORF">OB960_17005</name>
</gene>
<evidence type="ECO:0000259" key="2">
    <source>
        <dbReference type="Pfam" id="PF26472"/>
    </source>
</evidence>
<dbReference type="EMBL" id="JAOPKA010000012">
    <property type="protein sequence ID" value="MCU4743088.1"/>
    <property type="molecule type" value="Genomic_DNA"/>
</dbReference>
<dbReference type="Pfam" id="PF17647">
    <property type="entry name" value="DUF5518"/>
    <property type="match status" value="1"/>
</dbReference>
<protein>
    <submittedName>
        <fullName evidence="3">DUF5518 domain-containing protein</fullName>
    </submittedName>
</protein>
<sequence>MASVSRRTLRNGAFGAAVGIVLGFVPVLLFVAPLVGGGVAGYLERDGAKRGAIAGSVAGGFVAVIGVVATEAIGFVRFGEVPIAGAPFEVLAVSGVLAFATAAGQILVAGIGGCLVGLLAAERRRAGAGNRPRHPASTGTTGGVRTRSPTAVVAGLLAGIGTFAVVAFAVTTALDPFVWPSSLVGLPAGAVGGVAVAVLGYLYLTRDTESTVNWRHVGFTGIAVALAFGLVVGGLFVIGQDRISETAERTYEYEYEVTVTMDETLEDVTIYAPVPVENGSSELGDHFVETVQSNRYVLVPEGHDPEPVDPVDFTYELVETERGSMLSISADRIEVTTVHYRDVQNDSMGWSEWIPPEEYDPDDPEMGTSHDGDFRFAVSLPATEEIETADPFDGEPLLSPQSDRREIDCRWTVGDSHRCFEYDSVVYASYDTDDETEVTVHTRLSGRNEWFTGGWTGNEYRDSSSGQLFGPQNGWHRITGELAVGIGRYR</sequence>
<organism evidence="3 4">
    <name type="scientific">Natronoglomus mannanivorans</name>
    <dbReference type="NCBI Taxonomy" id="2979990"/>
    <lineage>
        <taxon>Archaea</taxon>
        <taxon>Methanobacteriati</taxon>
        <taxon>Methanobacteriota</taxon>
        <taxon>Stenosarchaea group</taxon>
        <taxon>Halobacteria</taxon>
        <taxon>Halobacteriales</taxon>
        <taxon>Natrialbaceae</taxon>
        <taxon>Natronoglomus</taxon>
    </lineage>
</organism>
<evidence type="ECO:0000313" key="4">
    <source>
        <dbReference type="Proteomes" id="UP001321018"/>
    </source>
</evidence>
<keyword evidence="1" id="KW-0472">Membrane</keyword>
<evidence type="ECO:0000256" key="1">
    <source>
        <dbReference type="SAM" id="Phobius"/>
    </source>
</evidence>
<name>A0AAP2Z1X6_9EURY</name>
<feature type="transmembrane region" description="Helical" evidence="1">
    <location>
        <begin position="52"/>
        <end position="76"/>
    </location>
</feature>
<reference evidence="3" key="1">
    <citation type="submission" date="2022-09" db="EMBL/GenBank/DDBJ databases">
        <title>Enrichment on poylsaccharides allowed isolation of novel metabolic and taxonomic groups of Haloarchaea.</title>
        <authorList>
            <person name="Sorokin D.Y."/>
            <person name="Elcheninov A.G."/>
            <person name="Khizhniak T.V."/>
            <person name="Kolganova T.V."/>
            <person name="Kublanov I.V."/>
        </authorList>
    </citation>
    <scope>NUCLEOTIDE SEQUENCE</scope>
    <source>
        <strain evidence="3">AArc-xg1-1</strain>
    </source>
</reference>
<accession>A0AAP2Z1X6</accession>
<feature type="transmembrane region" description="Helical" evidence="1">
    <location>
        <begin position="12"/>
        <end position="40"/>
    </location>
</feature>
<proteinExistence type="predicted"/>
<evidence type="ECO:0000313" key="3">
    <source>
        <dbReference type="EMBL" id="MCU4743088.1"/>
    </source>
</evidence>